<proteinExistence type="predicted"/>
<feature type="signal peptide" evidence="1">
    <location>
        <begin position="1"/>
        <end position="17"/>
    </location>
</feature>
<keyword evidence="1" id="KW-0732">Signal</keyword>
<dbReference type="EMBL" id="WHJG01000001">
    <property type="protein sequence ID" value="NHZ77920.1"/>
    <property type="molecule type" value="Genomic_DNA"/>
</dbReference>
<evidence type="ECO:0000313" key="3">
    <source>
        <dbReference type="Proteomes" id="UP000621455"/>
    </source>
</evidence>
<sequence>MSRRLLTACACATLLLAGCLVPERFSARTAFQADGSYEYSYAGTAVHTIAATQMAKGGKLAPKEEESLENEAAKMKHEQDIRQADYKGNARYDLSVEGKRQRGQTLDLLGVLRVATDKDGVVTLAAGKLDDKEKASMAKLGIKLDGTLSVTVPISAQVLSHNATSTPSFFGLIGTYRWKIGSIEQRPEMKIRFKQ</sequence>
<accession>A0ABX0NBT4</accession>
<keyword evidence="3" id="KW-1185">Reference proteome</keyword>
<evidence type="ECO:0000256" key="1">
    <source>
        <dbReference type="SAM" id="SignalP"/>
    </source>
</evidence>
<reference evidence="2 3" key="1">
    <citation type="submission" date="2019-10" db="EMBL/GenBank/DDBJ databases">
        <title>Taxonomy of Antarctic Massilia spp.: description of Massilia rubra sp. nov., Massilia aquatica sp. nov., Massilia mucilaginosa sp. nov., Massilia frigida sp. nov. isolated from streams, lakes and regoliths.</title>
        <authorList>
            <person name="Holochova P."/>
            <person name="Sedlacek I."/>
            <person name="Kralova S."/>
            <person name="Maslanova I."/>
            <person name="Busse H.-J."/>
            <person name="Stankova E."/>
            <person name="Vrbovska V."/>
            <person name="Kovarovic V."/>
            <person name="Bartak M."/>
            <person name="Svec P."/>
            <person name="Pantucek R."/>
        </authorList>
    </citation>
    <scope>NUCLEOTIDE SEQUENCE [LARGE SCALE GENOMIC DNA]</scope>
    <source>
        <strain evidence="2 3">CCM 8695</strain>
    </source>
</reference>
<dbReference type="RefSeq" id="WP_167084258.1">
    <property type="nucleotide sequence ID" value="NZ_WHJG01000001.1"/>
</dbReference>
<dbReference type="Proteomes" id="UP000621455">
    <property type="component" value="Unassembled WGS sequence"/>
</dbReference>
<name>A0ABX0NBT4_9BURK</name>
<organism evidence="2 3">
    <name type="scientific">Massilia frigida</name>
    <dbReference type="NCBI Taxonomy" id="2609281"/>
    <lineage>
        <taxon>Bacteria</taxon>
        <taxon>Pseudomonadati</taxon>
        <taxon>Pseudomonadota</taxon>
        <taxon>Betaproteobacteria</taxon>
        <taxon>Burkholderiales</taxon>
        <taxon>Oxalobacteraceae</taxon>
        <taxon>Telluria group</taxon>
        <taxon>Massilia</taxon>
    </lineage>
</organism>
<gene>
    <name evidence="2" type="ORF">F2P44_01195</name>
</gene>
<evidence type="ECO:0008006" key="4">
    <source>
        <dbReference type="Google" id="ProtNLM"/>
    </source>
</evidence>
<feature type="chain" id="PRO_5045814022" description="DUF3313 domain-containing protein" evidence="1">
    <location>
        <begin position="18"/>
        <end position="195"/>
    </location>
</feature>
<evidence type="ECO:0000313" key="2">
    <source>
        <dbReference type="EMBL" id="NHZ77920.1"/>
    </source>
</evidence>
<comment type="caution">
    <text evidence="2">The sequence shown here is derived from an EMBL/GenBank/DDBJ whole genome shotgun (WGS) entry which is preliminary data.</text>
</comment>
<protein>
    <recommendedName>
        <fullName evidence="4">DUF3313 domain-containing protein</fullName>
    </recommendedName>
</protein>
<dbReference type="PROSITE" id="PS51257">
    <property type="entry name" value="PROKAR_LIPOPROTEIN"/>
    <property type="match status" value="1"/>
</dbReference>